<dbReference type="SUPFAM" id="SSF54373">
    <property type="entry name" value="FAD-linked reductases, C-terminal domain"/>
    <property type="match status" value="1"/>
</dbReference>
<dbReference type="OrthoDB" id="409956at2759"/>
<dbReference type="PANTHER" id="PTHR11530">
    <property type="entry name" value="D-AMINO ACID OXIDASE"/>
    <property type="match status" value="1"/>
</dbReference>
<dbReference type="InterPro" id="IPR006181">
    <property type="entry name" value="D-amino_acid_oxidase_CS"/>
</dbReference>
<keyword evidence="4" id="KW-0274">FAD</keyword>
<reference evidence="9" key="2">
    <citation type="submission" date="2021-01" db="EMBL/GenBank/DDBJ databases">
        <authorList>
            <person name="Schikora-Tamarit M.A."/>
        </authorList>
    </citation>
    <scope>NUCLEOTIDE SEQUENCE</scope>
    <source>
        <strain evidence="9">CBS6341</strain>
    </source>
</reference>
<keyword evidence="5" id="KW-0560">Oxidoreductase</keyword>
<keyword evidence="10" id="KW-1185">Reference proteome</keyword>
<keyword evidence="7" id="KW-0732">Signal</keyword>
<organism evidence="9 10">
    <name type="scientific">Wickerhamomyces mucosus</name>
    <dbReference type="NCBI Taxonomy" id="1378264"/>
    <lineage>
        <taxon>Eukaryota</taxon>
        <taxon>Fungi</taxon>
        <taxon>Dikarya</taxon>
        <taxon>Ascomycota</taxon>
        <taxon>Saccharomycotina</taxon>
        <taxon>Saccharomycetes</taxon>
        <taxon>Phaffomycetales</taxon>
        <taxon>Wickerhamomycetaceae</taxon>
        <taxon>Wickerhamomyces</taxon>
    </lineage>
</organism>
<dbReference type="Proteomes" id="UP000769528">
    <property type="component" value="Unassembled WGS sequence"/>
</dbReference>
<comment type="caution">
    <text evidence="9">The sequence shown here is derived from an EMBL/GenBank/DDBJ whole genome shotgun (WGS) entry which is preliminary data.</text>
</comment>
<feature type="region of interest" description="Disordered" evidence="6">
    <location>
        <begin position="405"/>
        <end position="438"/>
    </location>
</feature>
<evidence type="ECO:0000256" key="5">
    <source>
        <dbReference type="ARBA" id="ARBA00023002"/>
    </source>
</evidence>
<keyword evidence="3" id="KW-0285">Flavoprotein</keyword>
<dbReference type="EMBL" id="JAEUBF010000781">
    <property type="protein sequence ID" value="KAH3675125.1"/>
    <property type="molecule type" value="Genomic_DNA"/>
</dbReference>
<dbReference type="InterPro" id="IPR006076">
    <property type="entry name" value="FAD-dep_OxRdtase"/>
</dbReference>
<accession>A0A9P8TE05</accession>
<proteinExistence type="inferred from homology"/>
<dbReference type="PANTHER" id="PTHR11530:SF16">
    <property type="entry name" value="D-AMINO ACID OXIDASE (AFU_ORTHOLOGUE AFUA_5G11290)"/>
    <property type="match status" value="1"/>
</dbReference>
<dbReference type="AlphaFoldDB" id="A0A9P8TE05"/>
<feature type="signal peptide" evidence="7">
    <location>
        <begin position="1"/>
        <end position="20"/>
    </location>
</feature>
<evidence type="ECO:0000256" key="2">
    <source>
        <dbReference type="ARBA" id="ARBA00006730"/>
    </source>
</evidence>
<dbReference type="GO" id="GO:0019478">
    <property type="term" value="P:D-amino acid catabolic process"/>
    <property type="evidence" value="ECO:0007669"/>
    <property type="project" value="TreeGrafter"/>
</dbReference>
<dbReference type="GO" id="GO:0003884">
    <property type="term" value="F:D-amino-acid oxidase activity"/>
    <property type="evidence" value="ECO:0007669"/>
    <property type="project" value="InterPro"/>
</dbReference>
<gene>
    <name evidence="9" type="ORF">WICMUC_002781</name>
</gene>
<evidence type="ECO:0000259" key="8">
    <source>
        <dbReference type="Pfam" id="PF01266"/>
    </source>
</evidence>
<comment type="cofactor">
    <cofactor evidence="1">
        <name>FAD</name>
        <dbReference type="ChEBI" id="CHEBI:57692"/>
    </cofactor>
</comment>
<feature type="chain" id="PRO_5040148986" description="FAD dependent oxidoreductase domain-containing protein" evidence="7">
    <location>
        <begin position="21"/>
        <end position="459"/>
    </location>
</feature>
<evidence type="ECO:0000256" key="6">
    <source>
        <dbReference type="SAM" id="MobiDB-lite"/>
    </source>
</evidence>
<feature type="compositionally biased region" description="Acidic residues" evidence="6">
    <location>
        <begin position="405"/>
        <end position="430"/>
    </location>
</feature>
<sequence length="459" mass="51015">MTAGVSGLTSALLLLKQGYSVTIVGKHIPGDIDIEYTSPFAGANWSSSAPYDRPDLQNRDKVAYDIFLKLAEEEPRSGIHQVERITYLRESQKDKNGEFIVPWFIKQKFVKNVRYLNKDELPKDNYKDKIVGGFSYTTVTISTTIYLNYLLQNIYELGGVLRRKSIKHIEDAFSLHHSKLKADLVINATGLNARSLKGVEDEKVYPIRGQILWVRNSATKQVSVSIPDHKQEAMYIFPRKEGGSIIGGTFIPYNSNPNEDRELTKRMIKRAIHYLPELVDPNLGNDTEIDVYRANVGLRPARESGNRIERNGNIIHNYGIGSSGYQSSYGLAQEVVRLTREFFRGSKLALKYGTGSFFSNGSNGWGSLPSIFASVFGGSSLGCSALTASSSDCPSFDSSDFDSSDFDSSDFDSSDFDSSDFDSSDFDSSDFDSSGLDFKDFTPVYFGSWISSSSIETSV</sequence>
<dbReference type="PROSITE" id="PS00677">
    <property type="entry name" value="DAO"/>
    <property type="match status" value="1"/>
</dbReference>
<feature type="domain" description="FAD dependent oxidoreductase" evidence="8">
    <location>
        <begin position="3"/>
        <end position="337"/>
    </location>
</feature>
<comment type="similarity">
    <text evidence="2">Belongs to the DAMOX/DASOX family.</text>
</comment>
<dbReference type="Gene3D" id="3.30.9.10">
    <property type="entry name" value="D-Amino Acid Oxidase, subunit A, domain 2"/>
    <property type="match status" value="1"/>
</dbReference>
<evidence type="ECO:0000256" key="4">
    <source>
        <dbReference type="ARBA" id="ARBA00022827"/>
    </source>
</evidence>
<evidence type="ECO:0000256" key="7">
    <source>
        <dbReference type="SAM" id="SignalP"/>
    </source>
</evidence>
<evidence type="ECO:0000256" key="3">
    <source>
        <dbReference type="ARBA" id="ARBA00022630"/>
    </source>
</evidence>
<dbReference type="Gene3D" id="3.40.50.720">
    <property type="entry name" value="NAD(P)-binding Rossmann-like Domain"/>
    <property type="match status" value="1"/>
</dbReference>
<evidence type="ECO:0000313" key="10">
    <source>
        <dbReference type="Proteomes" id="UP000769528"/>
    </source>
</evidence>
<dbReference type="GO" id="GO:0071949">
    <property type="term" value="F:FAD binding"/>
    <property type="evidence" value="ECO:0007669"/>
    <property type="project" value="InterPro"/>
</dbReference>
<dbReference type="GO" id="GO:0005737">
    <property type="term" value="C:cytoplasm"/>
    <property type="evidence" value="ECO:0007669"/>
    <property type="project" value="TreeGrafter"/>
</dbReference>
<reference evidence="9" key="1">
    <citation type="journal article" date="2021" name="Open Biol.">
        <title>Shared evolutionary footprints suggest mitochondrial oxidative damage underlies multiple complex I losses in fungi.</title>
        <authorList>
            <person name="Schikora-Tamarit M.A."/>
            <person name="Marcet-Houben M."/>
            <person name="Nosek J."/>
            <person name="Gabaldon T."/>
        </authorList>
    </citation>
    <scope>NUCLEOTIDE SEQUENCE</scope>
    <source>
        <strain evidence="9">CBS6341</strain>
    </source>
</reference>
<evidence type="ECO:0000313" key="9">
    <source>
        <dbReference type="EMBL" id="KAH3675125.1"/>
    </source>
</evidence>
<dbReference type="Pfam" id="PF01266">
    <property type="entry name" value="DAO"/>
    <property type="match status" value="1"/>
</dbReference>
<evidence type="ECO:0000256" key="1">
    <source>
        <dbReference type="ARBA" id="ARBA00001974"/>
    </source>
</evidence>
<dbReference type="SUPFAM" id="SSF51971">
    <property type="entry name" value="Nucleotide-binding domain"/>
    <property type="match status" value="1"/>
</dbReference>
<name>A0A9P8TE05_9ASCO</name>
<dbReference type="InterPro" id="IPR023209">
    <property type="entry name" value="DAO"/>
</dbReference>
<protein>
    <recommendedName>
        <fullName evidence="8">FAD dependent oxidoreductase domain-containing protein</fullName>
    </recommendedName>
</protein>